<protein>
    <submittedName>
        <fullName evidence="2">Uncharacterized protein</fullName>
    </submittedName>
</protein>
<dbReference type="AlphaFoldDB" id="A0AAW2YA42"/>
<organism evidence="2">
    <name type="scientific">Sesamum latifolium</name>
    <dbReference type="NCBI Taxonomy" id="2727402"/>
    <lineage>
        <taxon>Eukaryota</taxon>
        <taxon>Viridiplantae</taxon>
        <taxon>Streptophyta</taxon>
        <taxon>Embryophyta</taxon>
        <taxon>Tracheophyta</taxon>
        <taxon>Spermatophyta</taxon>
        <taxon>Magnoliopsida</taxon>
        <taxon>eudicotyledons</taxon>
        <taxon>Gunneridae</taxon>
        <taxon>Pentapetalae</taxon>
        <taxon>asterids</taxon>
        <taxon>lamiids</taxon>
        <taxon>Lamiales</taxon>
        <taxon>Pedaliaceae</taxon>
        <taxon>Sesamum</taxon>
    </lineage>
</organism>
<gene>
    <name evidence="2" type="ORF">Slati_0162200</name>
</gene>
<comment type="caution">
    <text evidence="2">The sequence shown here is derived from an EMBL/GenBank/DDBJ whole genome shotgun (WGS) entry which is preliminary data.</text>
</comment>
<reference evidence="2" key="2">
    <citation type="journal article" date="2024" name="Plant">
        <title>Genomic evolution and insights into agronomic trait innovations of Sesamum species.</title>
        <authorList>
            <person name="Miao H."/>
            <person name="Wang L."/>
            <person name="Qu L."/>
            <person name="Liu H."/>
            <person name="Sun Y."/>
            <person name="Le M."/>
            <person name="Wang Q."/>
            <person name="Wei S."/>
            <person name="Zheng Y."/>
            <person name="Lin W."/>
            <person name="Duan Y."/>
            <person name="Cao H."/>
            <person name="Xiong S."/>
            <person name="Wang X."/>
            <person name="Wei L."/>
            <person name="Li C."/>
            <person name="Ma Q."/>
            <person name="Ju M."/>
            <person name="Zhao R."/>
            <person name="Li G."/>
            <person name="Mu C."/>
            <person name="Tian Q."/>
            <person name="Mei H."/>
            <person name="Zhang T."/>
            <person name="Gao T."/>
            <person name="Zhang H."/>
        </authorList>
    </citation>
    <scope>NUCLEOTIDE SEQUENCE</scope>
    <source>
        <strain evidence="2">KEN1</strain>
    </source>
</reference>
<feature type="region of interest" description="Disordered" evidence="1">
    <location>
        <begin position="1"/>
        <end position="86"/>
    </location>
</feature>
<name>A0AAW2YA42_9LAMI</name>
<sequence length="322" mass="35791">MFNKLLQDKALGEEKNLGGGSSSKRPLAKSPSSTPASSASSGNSKGKRQAEPMSPPAKKTKASSGSFDQSAPKPVTRVGTPRPTLVQVKREKLDAEEIPSFLKEEDEINQTTDFAKGLLSSSDRSFLASLPRDQAMHLLASHASKTVLLIGDFLEHGGPTAEEACKRVEELEEDMPEKERQHDASLTHLRSEVSSLHDHLEQATLKLQNYPSSKEGKKRFEELWNSRLADFKKSEDFQRLLADSALKYYYHGYRTCAGQFVDAGYPPLTAPNDFLDIHAGLADAPKPDGKCLKNYLRACSMPALKMKLQQTRRTPWWKMLFL</sequence>
<dbReference type="EMBL" id="JACGWN010000001">
    <property type="protein sequence ID" value="KAL0462746.1"/>
    <property type="molecule type" value="Genomic_DNA"/>
</dbReference>
<feature type="compositionally biased region" description="Low complexity" evidence="1">
    <location>
        <begin position="28"/>
        <end position="44"/>
    </location>
</feature>
<proteinExistence type="predicted"/>
<evidence type="ECO:0000256" key="1">
    <source>
        <dbReference type="SAM" id="MobiDB-lite"/>
    </source>
</evidence>
<evidence type="ECO:0000313" key="2">
    <source>
        <dbReference type="EMBL" id="KAL0462746.1"/>
    </source>
</evidence>
<reference evidence="2" key="1">
    <citation type="submission" date="2020-06" db="EMBL/GenBank/DDBJ databases">
        <authorList>
            <person name="Li T."/>
            <person name="Hu X."/>
            <person name="Zhang T."/>
            <person name="Song X."/>
            <person name="Zhang H."/>
            <person name="Dai N."/>
            <person name="Sheng W."/>
            <person name="Hou X."/>
            <person name="Wei L."/>
        </authorList>
    </citation>
    <scope>NUCLEOTIDE SEQUENCE</scope>
    <source>
        <strain evidence="2">KEN1</strain>
        <tissue evidence="2">Leaf</tissue>
    </source>
</reference>
<feature type="compositionally biased region" description="Basic and acidic residues" evidence="1">
    <location>
        <begin position="1"/>
        <end position="16"/>
    </location>
</feature>
<accession>A0AAW2YA42</accession>